<dbReference type="EMBL" id="JBHTBE010000001">
    <property type="protein sequence ID" value="MFC7267569.1"/>
    <property type="molecule type" value="Genomic_DNA"/>
</dbReference>
<dbReference type="Pfam" id="PF02517">
    <property type="entry name" value="Rce1-like"/>
    <property type="match status" value="1"/>
</dbReference>
<dbReference type="RefSeq" id="WP_262872503.1">
    <property type="nucleotide sequence ID" value="NZ_BAABKW010000018.1"/>
</dbReference>
<feature type="transmembrane region" description="Helical" evidence="2">
    <location>
        <begin position="123"/>
        <end position="150"/>
    </location>
</feature>
<feature type="region of interest" description="Disordered" evidence="1">
    <location>
        <begin position="1"/>
        <end position="41"/>
    </location>
</feature>
<evidence type="ECO:0000256" key="2">
    <source>
        <dbReference type="SAM" id="Phobius"/>
    </source>
</evidence>
<feature type="transmembrane region" description="Helical" evidence="2">
    <location>
        <begin position="229"/>
        <end position="248"/>
    </location>
</feature>
<feature type="transmembrane region" description="Helical" evidence="2">
    <location>
        <begin position="170"/>
        <end position="196"/>
    </location>
</feature>
<organism evidence="4 5">
    <name type="scientific">Microbacterium fluvii</name>
    <dbReference type="NCBI Taxonomy" id="415215"/>
    <lineage>
        <taxon>Bacteria</taxon>
        <taxon>Bacillati</taxon>
        <taxon>Actinomycetota</taxon>
        <taxon>Actinomycetes</taxon>
        <taxon>Micrococcales</taxon>
        <taxon>Microbacteriaceae</taxon>
        <taxon>Microbacterium</taxon>
    </lineage>
</organism>
<feature type="transmembrane region" description="Helical" evidence="2">
    <location>
        <begin position="203"/>
        <end position="223"/>
    </location>
</feature>
<feature type="transmembrane region" description="Helical" evidence="2">
    <location>
        <begin position="255"/>
        <end position="276"/>
    </location>
</feature>
<sequence length="277" mass="29330">MPDQPTDAVLVARSSGPSAPEPGSVPEPVEGSHSSRRRRHRRTDWRLGGRTVRPWREMLLAWALFGLGAGVIAGFAIITVWPAKPWAPLASTLALWAGMLVPIVVGFSRSRPIGLLRLRPLDLLYGLVIGAGLRLFQGWVEGIVAGGAAFPSYVTIDGALPSSWWWSEALPAAVIAPTIEEFFFRVVVLVSVYTALRRPFGKLTAGLAAALVSTALFVVTHSIGSVLGVDAVVALGAVGITCSLLVLLTGRIWGAVLVHIVYNSVYVLLGVVGTIAG</sequence>
<proteinExistence type="predicted"/>
<name>A0ABW2H892_9MICO</name>
<feature type="transmembrane region" description="Helical" evidence="2">
    <location>
        <begin position="87"/>
        <end position="107"/>
    </location>
</feature>
<comment type="caution">
    <text evidence="4">The sequence shown here is derived from an EMBL/GenBank/DDBJ whole genome shotgun (WGS) entry which is preliminary data.</text>
</comment>
<keyword evidence="2" id="KW-0812">Transmembrane</keyword>
<protein>
    <submittedName>
        <fullName evidence="4">CPBP family intramembrane glutamic endopeptidase</fullName>
        <ecNumber evidence="4">3.4.-.-</ecNumber>
    </submittedName>
</protein>
<dbReference type="GO" id="GO:0016787">
    <property type="term" value="F:hydrolase activity"/>
    <property type="evidence" value="ECO:0007669"/>
    <property type="project" value="UniProtKB-KW"/>
</dbReference>
<dbReference type="InterPro" id="IPR003675">
    <property type="entry name" value="Rce1/LyrA-like_dom"/>
</dbReference>
<evidence type="ECO:0000259" key="3">
    <source>
        <dbReference type="Pfam" id="PF02517"/>
    </source>
</evidence>
<keyword evidence="2" id="KW-0472">Membrane</keyword>
<gene>
    <name evidence="4" type="ORF">ACFQRL_01205</name>
</gene>
<evidence type="ECO:0000256" key="1">
    <source>
        <dbReference type="SAM" id="MobiDB-lite"/>
    </source>
</evidence>
<evidence type="ECO:0000313" key="5">
    <source>
        <dbReference type="Proteomes" id="UP001596507"/>
    </source>
</evidence>
<keyword evidence="4" id="KW-0378">Hydrolase</keyword>
<keyword evidence="5" id="KW-1185">Reference proteome</keyword>
<feature type="transmembrane region" description="Helical" evidence="2">
    <location>
        <begin position="59"/>
        <end position="81"/>
    </location>
</feature>
<feature type="domain" description="CAAX prenyl protease 2/Lysostaphin resistance protein A-like" evidence="3">
    <location>
        <begin position="163"/>
        <end position="264"/>
    </location>
</feature>
<keyword evidence="2" id="KW-1133">Transmembrane helix</keyword>
<dbReference type="Proteomes" id="UP001596507">
    <property type="component" value="Unassembled WGS sequence"/>
</dbReference>
<dbReference type="EC" id="3.4.-.-" evidence="4"/>
<evidence type="ECO:0000313" key="4">
    <source>
        <dbReference type="EMBL" id="MFC7267569.1"/>
    </source>
</evidence>
<reference evidence="5" key="1">
    <citation type="journal article" date="2019" name="Int. J. Syst. Evol. Microbiol.">
        <title>The Global Catalogue of Microorganisms (GCM) 10K type strain sequencing project: providing services to taxonomists for standard genome sequencing and annotation.</title>
        <authorList>
            <consortium name="The Broad Institute Genomics Platform"/>
            <consortium name="The Broad Institute Genome Sequencing Center for Infectious Disease"/>
            <person name="Wu L."/>
            <person name="Ma J."/>
        </authorList>
    </citation>
    <scope>NUCLEOTIDE SEQUENCE [LARGE SCALE GENOMIC DNA]</scope>
    <source>
        <strain evidence="5">CGMCC 1.15772</strain>
    </source>
</reference>
<accession>A0ABW2H892</accession>